<gene>
    <name evidence="12" type="primary">LOC117140249</name>
</gene>
<keyword evidence="7" id="KW-0406">Ion transport</keyword>
<keyword evidence="5" id="KW-0375">Hydrogen ion transport</keyword>
<dbReference type="PANTHER" id="PTHR12441:SF10">
    <property type="entry name" value="ATP SYNTHASE-COUPLING FACTOR 6, MITOCHONDRIAL"/>
    <property type="match status" value="1"/>
</dbReference>
<protein>
    <submittedName>
        <fullName evidence="12">ATP synthase-coupling factor 6, mitochondrial</fullName>
    </submittedName>
</protein>
<evidence type="ECO:0000256" key="10">
    <source>
        <dbReference type="SAM" id="MobiDB-lite"/>
    </source>
</evidence>
<evidence type="ECO:0000313" key="12">
    <source>
        <dbReference type="RefSeq" id="XP_033158943.1"/>
    </source>
</evidence>
<evidence type="ECO:0000256" key="3">
    <source>
        <dbReference type="ARBA" id="ARBA00022448"/>
    </source>
</evidence>
<dbReference type="GO" id="GO:0005743">
    <property type="term" value="C:mitochondrial inner membrane"/>
    <property type="evidence" value="ECO:0007669"/>
    <property type="project" value="UniProtKB-SubCell"/>
</dbReference>
<reference evidence="12" key="1">
    <citation type="submission" date="2025-08" db="UniProtKB">
        <authorList>
            <consortium name="RefSeq"/>
        </authorList>
    </citation>
    <scope>IDENTIFICATION</scope>
    <source>
        <strain evidence="12">Mau12</strain>
        <tissue evidence="12">Whole Body</tissue>
    </source>
</reference>
<dbReference type="Proteomes" id="UP000515162">
    <property type="component" value="Chromosome 3L"/>
</dbReference>
<proteinExistence type="inferred from homology"/>
<dbReference type="Gene3D" id="1.10.246.110">
    <property type="entry name" value="Mitochondrial ATP synthase-coupling factor 6"/>
    <property type="match status" value="1"/>
</dbReference>
<dbReference type="SUPFAM" id="SSF111357">
    <property type="entry name" value="Mitochondrial ATP synthase coupling factor 6"/>
    <property type="match status" value="1"/>
</dbReference>
<dbReference type="PANTHER" id="PTHR12441">
    <property type="entry name" value="ATP SYNTHASE COUPLING FACTOR 6, MITOCHONDRIAL"/>
    <property type="match status" value="1"/>
</dbReference>
<dbReference type="Pfam" id="PF05511">
    <property type="entry name" value="ATP-synt_F6"/>
    <property type="match status" value="1"/>
</dbReference>
<dbReference type="GeneID" id="117140249"/>
<dbReference type="FunFam" id="1.10.246.110:FF:000001">
    <property type="entry name" value="ATP synthase-coupling factor 6, mitochondrial"/>
    <property type="match status" value="1"/>
</dbReference>
<dbReference type="RefSeq" id="XP_033158943.1">
    <property type="nucleotide sequence ID" value="XM_033303052.1"/>
</dbReference>
<dbReference type="InterPro" id="IPR008387">
    <property type="entry name" value="ATP_synth_f6_mt"/>
</dbReference>
<accession>A0A6P8JS65</accession>
<keyword evidence="8" id="KW-0496">Mitochondrion</keyword>
<organism evidence="11 12">
    <name type="scientific">Drosophila mauritiana</name>
    <name type="common">Fruit fly</name>
    <dbReference type="NCBI Taxonomy" id="7226"/>
    <lineage>
        <taxon>Eukaryota</taxon>
        <taxon>Metazoa</taxon>
        <taxon>Ecdysozoa</taxon>
        <taxon>Arthropoda</taxon>
        <taxon>Hexapoda</taxon>
        <taxon>Insecta</taxon>
        <taxon>Pterygota</taxon>
        <taxon>Neoptera</taxon>
        <taxon>Endopterygota</taxon>
        <taxon>Diptera</taxon>
        <taxon>Brachycera</taxon>
        <taxon>Muscomorpha</taxon>
        <taxon>Ephydroidea</taxon>
        <taxon>Drosophilidae</taxon>
        <taxon>Drosophila</taxon>
        <taxon>Sophophora</taxon>
    </lineage>
</organism>
<evidence type="ECO:0000256" key="6">
    <source>
        <dbReference type="ARBA" id="ARBA00022792"/>
    </source>
</evidence>
<comment type="subcellular location">
    <subcellularLocation>
        <location evidence="1">Mitochondrion inner membrane</location>
    </subcellularLocation>
</comment>
<dbReference type="InterPro" id="IPR036204">
    <property type="entry name" value="ATP_synth_f6_sf_mt"/>
</dbReference>
<feature type="region of interest" description="Disordered" evidence="10">
    <location>
        <begin position="92"/>
        <end position="147"/>
    </location>
</feature>
<comment type="similarity">
    <text evidence="2">Belongs to the eukaryotic ATPase subunit F6 family.</text>
</comment>
<keyword evidence="11" id="KW-1185">Reference proteome</keyword>
<name>A0A6P8JS65_DROMA</name>
<feature type="compositionally biased region" description="Basic and acidic residues" evidence="10">
    <location>
        <begin position="104"/>
        <end position="147"/>
    </location>
</feature>
<keyword evidence="3" id="KW-0813">Transport</keyword>
<keyword evidence="9" id="KW-0472">Membrane</keyword>
<keyword evidence="4" id="KW-0138">CF(0)</keyword>
<sequence>MFSRILKPSLVLCRSVSTTASLRYKDPIYQIFLDKVREYRLKSPKGKPVDPGPEFEAELKEVTERLAIQYGGGEGVDMLEFPKFKLPDIDIDPISVDDLPENQPKPEKENKFKEVKAKEKGGDKEVKAKDGKKADEPKGKDEKNKKK</sequence>
<evidence type="ECO:0000256" key="5">
    <source>
        <dbReference type="ARBA" id="ARBA00022781"/>
    </source>
</evidence>
<dbReference type="GO" id="GO:0015986">
    <property type="term" value="P:proton motive force-driven ATP synthesis"/>
    <property type="evidence" value="ECO:0007669"/>
    <property type="project" value="InterPro"/>
</dbReference>
<evidence type="ECO:0000256" key="2">
    <source>
        <dbReference type="ARBA" id="ARBA00007346"/>
    </source>
</evidence>
<evidence type="ECO:0000256" key="4">
    <source>
        <dbReference type="ARBA" id="ARBA00022547"/>
    </source>
</evidence>
<evidence type="ECO:0000256" key="8">
    <source>
        <dbReference type="ARBA" id="ARBA00023128"/>
    </source>
</evidence>
<keyword evidence="6" id="KW-0999">Mitochondrion inner membrane</keyword>
<evidence type="ECO:0000313" key="11">
    <source>
        <dbReference type="Proteomes" id="UP000515162"/>
    </source>
</evidence>
<evidence type="ECO:0000256" key="7">
    <source>
        <dbReference type="ARBA" id="ARBA00023065"/>
    </source>
</evidence>
<dbReference type="AlphaFoldDB" id="A0A6P8JS65"/>
<dbReference type="GO" id="GO:0015078">
    <property type="term" value="F:proton transmembrane transporter activity"/>
    <property type="evidence" value="ECO:0007669"/>
    <property type="project" value="InterPro"/>
</dbReference>
<evidence type="ECO:0000256" key="9">
    <source>
        <dbReference type="ARBA" id="ARBA00023136"/>
    </source>
</evidence>
<dbReference type="GO" id="GO:0045259">
    <property type="term" value="C:proton-transporting ATP synthase complex"/>
    <property type="evidence" value="ECO:0007669"/>
    <property type="project" value="UniProtKB-KW"/>
</dbReference>
<dbReference type="CTD" id="38592"/>
<evidence type="ECO:0000256" key="1">
    <source>
        <dbReference type="ARBA" id="ARBA00004273"/>
    </source>
</evidence>